<dbReference type="GO" id="GO:0016616">
    <property type="term" value="F:oxidoreductase activity, acting on the CH-OH group of donors, NAD or NADP as acceptor"/>
    <property type="evidence" value="ECO:0007669"/>
    <property type="project" value="UniProtKB-ARBA"/>
</dbReference>
<evidence type="ECO:0000256" key="1">
    <source>
        <dbReference type="ARBA" id="ARBA00006484"/>
    </source>
</evidence>
<dbReference type="Pfam" id="PF00106">
    <property type="entry name" value="adh_short"/>
    <property type="match status" value="1"/>
</dbReference>
<evidence type="ECO:0000313" key="4">
    <source>
        <dbReference type="EMBL" id="KAK3885247.1"/>
    </source>
</evidence>
<evidence type="ECO:0008006" key="6">
    <source>
        <dbReference type="Google" id="ProtNLM"/>
    </source>
</evidence>
<evidence type="ECO:0000313" key="5">
    <source>
        <dbReference type="Proteomes" id="UP001286313"/>
    </source>
</evidence>
<organism evidence="4 5">
    <name type="scientific">Petrolisthes cinctipes</name>
    <name type="common">Flat porcelain crab</name>
    <dbReference type="NCBI Taxonomy" id="88211"/>
    <lineage>
        <taxon>Eukaryota</taxon>
        <taxon>Metazoa</taxon>
        <taxon>Ecdysozoa</taxon>
        <taxon>Arthropoda</taxon>
        <taxon>Crustacea</taxon>
        <taxon>Multicrustacea</taxon>
        <taxon>Malacostraca</taxon>
        <taxon>Eumalacostraca</taxon>
        <taxon>Eucarida</taxon>
        <taxon>Decapoda</taxon>
        <taxon>Pleocyemata</taxon>
        <taxon>Anomura</taxon>
        <taxon>Galatheoidea</taxon>
        <taxon>Porcellanidae</taxon>
        <taxon>Petrolisthes</taxon>
    </lineage>
</organism>
<dbReference type="EMBL" id="JAWQEG010000818">
    <property type="protein sequence ID" value="KAK3885247.1"/>
    <property type="molecule type" value="Genomic_DNA"/>
</dbReference>
<dbReference type="PANTHER" id="PTHR43115:SF4">
    <property type="entry name" value="DEHYDROGENASE_REDUCTASE SDR FAMILY MEMBER 11"/>
    <property type="match status" value="1"/>
</dbReference>
<dbReference type="Proteomes" id="UP001286313">
    <property type="component" value="Unassembled WGS sequence"/>
</dbReference>
<reference evidence="4" key="1">
    <citation type="submission" date="2023-10" db="EMBL/GenBank/DDBJ databases">
        <title>Genome assemblies of two species of porcelain crab, Petrolisthes cinctipes and Petrolisthes manimaculis (Anomura: Porcellanidae).</title>
        <authorList>
            <person name="Angst P."/>
        </authorList>
    </citation>
    <scope>NUCLEOTIDE SEQUENCE</scope>
    <source>
        <strain evidence="4">PB745_01</strain>
        <tissue evidence="4">Gill</tissue>
    </source>
</reference>
<comment type="similarity">
    <text evidence="1 3">Belongs to the short-chain dehydrogenases/reductases (SDR) family.</text>
</comment>
<dbReference type="PRINTS" id="PR00081">
    <property type="entry name" value="GDHRDH"/>
</dbReference>
<dbReference type="InterPro" id="IPR036291">
    <property type="entry name" value="NAD(P)-bd_dom_sf"/>
</dbReference>
<name>A0AAE1KVB4_PETCI</name>
<keyword evidence="5" id="KW-1185">Reference proteome</keyword>
<evidence type="ECO:0000256" key="3">
    <source>
        <dbReference type="RuleBase" id="RU000363"/>
    </source>
</evidence>
<dbReference type="PRINTS" id="PR00080">
    <property type="entry name" value="SDRFAMILY"/>
</dbReference>
<dbReference type="InterPro" id="IPR002347">
    <property type="entry name" value="SDR_fam"/>
</dbReference>
<dbReference type="SUPFAM" id="SSF51735">
    <property type="entry name" value="NAD(P)-binding Rossmann-fold domains"/>
    <property type="match status" value="1"/>
</dbReference>
<dbReference type="FunFam" id="3.40.50.720:FF:000047">
    <property type="entry name" value="NADP-dependent L-serine/L-allo-threonine dehydrogenase"/>
    <property type="match status" value="1"/>
</dbReference>
<dbReference type="PANTHER" id="PTHR43115">
    <property type="entry name" value="DEHYDROGENASE/REDUCTASE SDR FAMILY MEMBER 11"/>
    <property type="match status" value="1"/>
</dbReference>
<comment type="caution">
    <text evidence="4">The sequence shown here is derived from an EMBL/GenBank/DDBJ whole genome shotgun (WGS) entry which is preliminary data.</text>
</comment>
<evidence type="ECO:0000256" key="2">
    <source>
        <dbReference type="ARBA" id="ARBA00023002"/>
    </source>
</evidence>
<dbReference type="AlphaFoldDB" id="A0AAE1KVB4"/>
<dbReference type="Gene3D" id="3.40.50.720">
    <property type="entry name" value="NAD(P)-binding Rossmann-like Domain"/>
    <property type="match status" value="1"/>
</dbReference>
<proteinExistence type="inferred from homology"/>
<keyword evidence="2" id="KW-0560">Oxidoreductase</keyword>
<sequence length="257" mass="27805">MGIDMERWSGRVALVTGASSGIGAAIARCLVTKGMKVVGVARNIDKIKTMAAELSNHPGSLTAIKCDITKDDQVLNLFSEIQKQFGGVDVCINNAGISYNHTLLEGTPEEWRTMLDVNVVGLSLCTREAVASMRQRGIDDGHIIHINSLSGHRVSKNTPILHFYSATKHAVTALTKGLQQELHAIKSHIRVTAISPGIVETEFVPRMLNDKEKGQEIYRSLESLTAEDIAASVVHALGAPTRVQIHDIQLGPAEQIS</sequence>
<protein>
    <recommendedName>
        <fullName evidence="6">Dehydrogenase/reductase SDR family member 11</fullName>
    </recommendedName>
</protein>
<accession>A0AAE1KVB4</accession>
<gene>
    <name evidence="4" type="ORF">Pcinc_010521</name>
</gene>